<dbReference type="PROSITE" id="PS00690">
    <property type="entry name" value="DEAH_ATP_HELICASE"/>
    <property type="match status" value="1"/>
</dbReference>
<dbReference type="PROSITE" id="PS51194">
    <property type="entry name" value="HELICASE_CTER"/>
    <property type="match status" value="1"/>
</dbReference>
<dbReference type="SMART" id="SM00487">
    <property type="entry name" value="DEXDc"/>
    <property type="match status" value="1"/>
</dbReference>
<comment type="similarity">
    <text evidence="1">Belongs to the helicase family. RecQ subfamily.</text>
</comment>
<dbReference type="InterPro" id="IPR029057">
    <property type="entry name" value="PRTase-like"/>
</dbReference>
<sequence>MSTATTDLRDEAERLLRGLAGPSARLRDDQWTAIEALVVARRRALVVQRTGWGKSAVYFISAKLLRAHGHGPTVIVSPLLALMRNQVEAAERAGVRAATINSGNMTEWDEIHQRIADGAVDVLLVSPERLNNPDFRDRVLPSLARDAGLVVVDEAHCVSDWGHDFRPDYRRIRTLVAELGEGIPVLATTATANDRVVSDVAAQLGVGEGTDGDGAGRTLILRGGLDRPSLHLSVVRIAEPARRAAWLAQHLHELPGSGIVYALTVSAARDLAALLADHGHTVAAYTGQTDTAEREQLEADLLANRVKALVATSALGMGFDKPDLGFVVHLGAPSSPISYYQQVGRAGRSTDRAEVILLPGSEDRQIWQWFASVAFPEESLVRRVVEALDAERPLSTQALEPRVDLNRSRLEMVLKVLDVDGAVRRVKGGWVSTGMHWEYDADRYARLEQARAAEQQAMLDYERTSECRMVFLRRQLDDPELSADTPGCGRCDNCAGPRWTDAVDDAEVARTRQRLERPGIDLPPRKQWPTGMTTLGVSLSGRITDGPEPGRVLGRLSDLGWGPRLRALLDGPDAPAPDAVVKASIAVLAAWDWTERPTAVMAVESPTHPTLASTLASELARIGRLQDLGLLRQRAGHPPVTAANSAYRIAALVDAWEEPDLAGVRGPILLVDAVTDTGWTLTMAARTLAAAGADSVLPFALASPK</sequence>
<comment type="catalytic activity">
    <reaction evidence="7">
        <text>Couples ATP hydrolysis with the unwinding of duplex DNA by translocating in the 3'-5' direction.</text>
        <dbReference type="EC" id="5.6.2.4"/>
    </reaction>
</comment>
<dbReference type="SUPFAM" id="SSF53271">
    <property type="entry name" value="PRTase-like"/>
    <property type="match status" value="2"/>
</dbReference>
<dbReference type="EMBL" id="JAUZMZ010000161">
    <property type="protein sequence ID" value="MEE2034593.1"/>
    <property type="molecule type" value="Genomic_DNA"/>
</dbReference>
<proteinExistence type="inferred from homology"/>
<feature type="domain" description="Helicase ATP-binding" evidence="9">
    <location>
        <begin position="35"/>
        <end position="210"/>
    </location>
</feature>
<evidence type="ECO:0000259" key="10">
    <source>
        <dbReference type="PROSITE" id="PS51194"/>
    </source>
</evidence>
<dbReference type="PANTHER" id="PTHR13710">
    <property type="entry name" value="DNA HELICASE RECQ FAMILY MEMBER"/>
    <property type="match status" value="1"/>
</dbReference>
<reference evidence="11 12" key="1">
    <citation type="submission" date="2023-08" db="EMBL/GenBank/DDBJ databases">
        <authorList>
            <person name="Girao M."/>
            <person name="Carvalho M.F."/>
        </authorList>
    </citation>
    <scope>NUCLEOTIDE SEQUENCE [LARGE SCALE GENOMIC DNA]</scope>
    <source>
        <strain evidence="11 12">CC-R104</strain>
    </source>
</reference>
<evidence type="ECO:0000259" key="9">
    <source>
        <dbReference type="PROSITE" id="PS51192"/>
    </source>
</evidence>
<dbReference type="EC" id="5.6.2.4" evidence="8"/>
<organism evidence="11 12">
    <name type="scientific">Rhodococcus chondri</name>
    <dbReference type="NCBI Taxonomy" id="3065941"/>
    <lineage>
        <taxon>Bacteria</taxon>
        <taxon>Bacillati</taxon>
        <taxon>Actinomycetota</taxon>
        <taxon>Actinomycetes</taxon>
        <taxon>Mycobacteriales</taxon>
        <taxon>Nocardiaceae</taxon>
        <taxon>Rhodococcus</taxon>
    </lineage>
</organism>
<accession>A0ABU7JX49</accession>
<keyword evidence="4" id="KW-0067">ATP-binding</keyword>
<dbReference type="Gene3D" id="3.40.50.300">
    <property type="entry name" value="P-loop containing nucleotide triphosphate hydrolases"/>
    <property type="match status" value="2"/>
</dbReference>
<dbReference type="Pfam" id="PF00270">
    <property type="entry name" value="DEAD"/>
    <property type="match status" value="1"/>
</dbReference>
<evidence type="ECO:0000256" key="1">
    <source>
        <dbReference type="ARBA" id="ARBA00005446"/>
    </source>
</evidence>
<gene>
    <name evidence="11" type="ORF">Q8814_21155</name>
</gene>
<keyword evidence="6" id="KW-0413">Isomerase</keyword>
<name>A0ABU7JX49_9NOCA</name>
<evidence type="ECO:0000256" key="7">
    <source>
        <dbReference type="ARBA" id="ARBA00034617"/>
    </source>
</evidence>
<dbReference type="RefSeq" id="WP_330153960.1">
    <property type="nucleotide sequence ID" value="NZ_JAUZMZ010000161.1"/>
</dbReference>
<dbReference type="PANTHER" id="PTHR13710:SF105">
    <property type="entry name" value="ATP-DEPENDENT DNA HELICASE Q1"/>
    <property type="match status" value="1"/>
</dbReference>
<evidence type="ECO:0000256" key="4">
    <source>
        <dbReference type="ARBA" id="ARBA00022840"/>
    </source>
</evidence>
<dbReference type="InterPro" id="IPR002464">
    <property type="entry name" value="DNA/RNA_helicase_DEAH_CS"/>
</dbReference>
<evidence type="ECO:0000313" key="12">
    <source>
        <dbReference type="Proteomes" id="UP001331936"/>
    </source>
</evidence>
<keyword evidence="5" id="KW-0238">DNA-binding</keyword>
<keyword evidence="2" id="KW-0547">Nucleotide-binding</keyword>
<keyword evidence="3" id="KW-0378">Hydrolase</keyword>
<evidence type="ECO:0000256" key="6">
    <source>
        <dbReference type="ARBA" id="ARBA00023235"/>
    </source>
</evidence>
<keyword evidence="12" id="KW-1185">Reference proteome</keyword>
<dbReference type="Proteomes" id="UP001331936">
    <property type="component" value="Unassembled WGS sequence"/>
</dbReference>
<feature type="domain" description="Helicase C-terminal" evidence="10">
    <location>
        <begin position="246"/>
        <end position="400"/>
    </location>
</feature>
<evidence type="ECO:0000256" key="5">
    <source>
        <dbReference type="ARBA" id="ARBA00023125"/>
    </source>
</evidence>
<evidence type="ECO:0000256" key="3">
    <source>
        <dbReference type="ARBA" id="ARBA00022801"/>
    </source>
</evidence>
<dbReference type="SMART" id="SM00490">
    <property type="entry name" value="HELICc"/>
    <property type="match status" value="1"/>
</dbReference>
<evidence type="ECO:0000256" key="2">
    <source>
        <dbReference type="ARBA" id="ARBA00022741"/>
    </source>
</evidence>
<dbReference type="InterPro" id="IPR001650">
    <property type="entry name" value="Helicase_C-like"/>
</dbReference>
<evidence type="ECO:0000313" key="11">
    <source>
        <dbReference type="EMBL" id="MEE2034593.1"/>
    </source>
</evidence>
<protein>
    <recommendedName>
        <fullName evidence="8">DNA 3'-5' helicase</fullName>
        <ecNumber evidence="8">5.6.2.4</ecNumber>
    </recommendedName>
</protein>
<comment type="caution">
    <text evidence="11">The sequence shown here is derived from an EMBL/GenBank/DDBJ whole genome shotgun (WGS) entry which is preliminary data.</text>
</comment>
<dbReference type="PROSITE" id="PS51192">
    <property type="entry name" value="HELICASE_ATP_BIND_1"/>
    <property type="match status" value="1"/>
</dbReference>
<dbReference type="Pfam" id="PF00271">
    <property type="entry name" value="Helicase_C"/>
    <property type="match status" value="1"/>
</dbReference>
<keyword evidence="11" id="KW-0347">Helicase</keyword>
<dbReference type="InterPro" id="IPR027417">
    <property type="entry name" value="P-loop_NTPase"/>
</dbReference>
<dbReference type="SUPFAM" id="SSF52540">
    <property type="entry name" value="P-loop containing nucleoside triphosphate hydrolases"/>
    <property type="match status" value="1"/>
</dbReference>
<dbReference type="InterPro" id="IPR011545">
    <property type="entry name" value="DEAD/DEAH_box_helicase_dom"/>
</dbReference>
<evidence type="ECO:0000256" key="8">
    <source>
        <dbReference type="ARBA" id="ARBA00034808"/>
    </source>
</evidence>
<dbReference type="InterPro" id="IPR014001">
    <property type="entry name" value="Helicase_ATP-bd"/>
</dbReference>
<dbReference type="GO" id="GO:0004386">
    <property type="term" value="F:helicase activity"/>
    <property type="evidence" value="ECO:0007669"/>
    <property type="project" value="UniProtKB-KW"/>
</dbReference>